<dbReference type="EMBL" id="QGDQ01000002">
    <property type="protein sequence ID" value="PWJ55896.1"/>
    <property type="molecule type" value="Genomic_DNA"/>
</dbReference>
<dbReference type="InterPro" id="IPR014284">
    <property type="entry name" value="RNA_pol_sigma-70_dom"/>
</dbReference>
<dbReference type="NCBIfam" id="TIGR02937">
    <property type="entry name" value="sigma70-ECF"/>
    <property type="match status" value="1"/>
</dbReference>
<dbReference type="PANTHER" id="PTHR43133:SF50">
    <property type="entry name" value="ECF RNA POLYMERASE SIGMA FACTOR SIGM"/>
    <property type="match status" value="1"/>
</dbReference>
<feature type="domain" description="RNA polymerase sigma-70 region 2" evidence="7">
    <location>
        <begin position="23"/>
        <end position="87"/>
    </location>
</feature>
<evidence type="ECO:0000256" key="4">
    <source>
        <dbReference type="ARBA" id="ARBA00023125"/>
    </source>
</evidence>
<dbReference type="InterPro" id="IPR013249">
    <property type="entry name" value="RNA_pol_sigma70_r4_t2"/>
</dbReference>
<dbReference type="InterPro" id="IPR013324">
    <property type="entry name" value="RNA_pol_sigma_r3/r4-like"/>
</dbReference>
<name>A0A316ADP9_9ACTN</name>
<organism evidence="9 10">
    <name type="scientific">Quadrisphaera granulorum</name>
    <dbReference type="NCBI Taxonomy" id="317664"/>
    <lineage>
        <taxon>Bacteria</taxon>
        <taxon>Bacillati</taxon>
        <taxon>Actinomycetota</taxon>
        <taxon>Actinomycetes</taxon>
        <taxon>Kineosporiales</taxon>
        <taxon>Kineosporiaceae</taxon>
        <taxon>Quadrisphaera</taxon>
    </lineage>
</organism>
<dbReference type="InterPro" id="IPR007627">
    <property type="entry name" value="RNA_pol_sigma70_r2"/>
</dbReference>
<dbReference type="InterPro" id="IPR039425">
    <property type="entry name" value="RNA_pol_sigma-70-like"/>
</dbReference>
<dbReference type="SUPFAM" id="SSF88946">
    <property type="entry name" value="Sigma2 domain of RNA polymerase sigma factors"/>
    <property type="match status" value="1"/>
</dbReference>
<feature type="region of interest" description="Disordered" evidence="6">
    <location>
        <begin position="88"/>
        <end position="112"/>
    </location>
</feature>
<dbReference type="InterPro" id="IPR013325">
    <property type="entry name" value="RNA_pol_sigma_r2"/>
</dbReference>
<dbReference type="Pfam" id="PF08281">
    <property type="entry name" value="Sigma70_r4_2"/>
    <property type="match status" value="1"/>
</dbReference>
<dbReference type="Pfam" id="PF04542">
    <property type="entry name" value="Sigma70_r2"/>
    <property type="match status" value="1"/>
</dbReference>
<evidence type="ECO:0000256" key="5">
    <source>
        <dbReference type="ARBA" id="ARBA00023163"/>
    </source>
</evidence>
<evidence type="ECO:0000256" key="6">
    <source>
        <dbReference type="SAM" id="MobiDB-lite"/>
    </source>
</evidence>
<evidence type="ECO:0000256" key="2">
    <source>
        <dbReference type="ARBA" id="ARBA00023015"/>
    </source>
</evidence>
<dbReference type="AlphaFoldDB" id="A0A316ADP9"/>
<evidence type="ECO:0000313" key="9">
    <source>
        <dbReference type="EMBL" id="PWJ55896.1"/>
    </source>
</evidence>
<dbReference type="InterPro" id="IPR014325">
    <property type="entry name" value="RNA_pol_sigma-E_actinobac"/>
</dbReference>
<sequence>MSVASLLRRPRTGSAPGFEDLVAARSGPLLSMARGLVRSEADAEDLVQEVLAKALVSWEKVSAASDPAAYVNRMLVNQAMSFWRRASTRRERSTEPEELPEPVTGGIDDGAGHRGDRDALLTALRRLPPRHRAVLVLRYYEQMPDAEIADLLGMAQATVRSSAARGLAALRRDGVLTDDSTG</sequence>
<dbReference type="SUPFAM" id="SSF88659">
    <property type="entry name" value="Sigma3 and sigma4 domains of RNA polymerase sigma factors"/>
    <property type="match status" value="1"/>
</dbReference>
<comment type="caution">
    <text evidence="9">The sequence shown here is derived from an EMBL/GenBank/DDBJ whole genome shotgun (WGS) entry which is preliminary data.</text>
</comment>
<dbReference type="Proteomes" id="UP000245469">
    <property type="component" value="Unassembled WGS sequence"/>
</dbReference>
<feature type="domain" description="RNA polymerase sigma factor 70 region 4 type 2" evidence="8">
    <location>
        <begin position="118"/>
        <end position="170"/>
    </location>
</feature>
<dbReference type="NCBIfam" id="TIGR02983">
    <property type="entry name" value="SigE-fam_strep"/>
    <property type="match status" value="1"/>
</dbReference>
<dbReference type="GO" id="GO:0016987">
    <property type="term" value="F:sigma factor activity"/>
    <property type="evidence" value="ECO:0007669"/>
    <property type="project" value="UniProtKB-KW"/>
</dbReference>
<dbReference type="RefSeq" id="WP_245961630.1">
    <property type="nucleotide sequence ID" value="NZ_QGDQ01000002.1"/>
</dbReference>
<reference evidence="9 10" key="1">
    <citation type="submission" date="2018-03" db="EMBL/GenBank/DDBJ databases">
        <title>Genomic Encyclopedia of Archaeal and Bacterial Type Strains, Phase II (KMG-II): from individual species to whole genera.</title>
        <authorList>
            <person name="Goeker M."/>
        </authorList>
    </citation>
    <scope>NUCLEOTIDE SEQUENCE [LARGE SCALE GENOMIC DNA]</scope>
    <source>
        <strain evidence="9 10">DSM 44889</strain>
    </source>
</reference>
<keyword evidence="4" id="KW-0238">DNA-binding</keyword>
<protein>
    <submittedName>
        <fullName evidence="9">RNA polymerase sigma-70 factor (Sigma-E family)</fullName>
    </submittedName>
</protein>
<evidence type="ECO:0000313" key="10">
    <source>
        <dbReference type="Proteomes" id="UP000245469"/>
    </source>
</evidence>
<dbReference type="CDD" id="cd06171">
    <property type="entry name" value="Sigma70_r4"/>
    <property type="match status" value="1"/>
</dbReference>
<keyword evidence="10" id="KW-1185">Reference proteome</keyword>
<dbReference type="PANTHER" id="PTHR43133">
    <property type="entry name" value="RNA POLYMERASE ECF-TYPE SIGMA FACTO"/>
    <property type="match status" value="1"/>
</dbReference>
<accession>A0A316ADP9</accession>
<dbReference type="GO" id="GO:0006352">
    <property type="term" value="P:DNA-templated transcription initiation"/>
    <property type="evidence" value="ECO:0007669"/>
    <property type="project" value="InterPro"/>
</dbReference>
<proteinExistence type="inferred from homology"/>
<evidence type="ECO:0000256" key="1">
    <source>
        <dbReference type="ARBA" id="ARBA00010641"/>
    </source>
</evidence>
<dbReference type="Gene3D" id="1.10.1740.10">
    <property type="match status" value="1"/>
</dbReference>
<keyword evidence="5" id="KW-0804">Transcription</keyword>
<keyword evidence="3" id="KW-0731">Sigma factor</keyword>
<gene>
    <name evidence="9" type="ORF">BXY45_102264</name>
</gene>
<dbReference type="Gene3D" id="1.10.10.10">
    <property type="entry name" value="Winged helix-like DNA-binding domain superfamily/Winged helix DNA-binding domain"/>
    <property type="match status" value="1"/>
</dbReference>
<evidence type="ECO:0000259" key="7">
    <source>
        <dbReference type="Pfam" id="PF04542"/>
    </source>
</evidence>
<evidence type="ECO:0000259" key="8">
    <source>
        <dbReference type="Pfam" id="PF08281"/>
    </source>
</evidence>
<dbReference type="GO" id="GO:0003677">
    <property type="term" value="F:DNA binding"/>
    <property type="evidence" value="ECO:0007669"/>
    <property type="project" value="UniProtKB-KW"/>
</dbReference>
<evidence type="ECO:0000256" key="3">
    <source>
        <dbReference type="ARBA" id="ARBA00023082"/>
    </source>
</evidence>
<keyword evidence="2" id="KW-0805">Transcription regulation</keyword>
<dbReference type="InterPro" id="IPR036388">
    <property type="entry name" value="WH-like_DNA-bd_sf"/>
</dbReference>
<comment type="similarity">
    <text evidence="1">Belongs to the sigma-70 factor family. ECF subfamily.</text>
</comment>